<accession>A0A8E2DTN2</accession>
<organism evidence="2 3">
    <name type="scientific">Obba rivulosa</name>
    <dbReference type="NCBI Taxonomy" id="1052685"/>
    <lineage>
        <taxon>Eukaryota</taxon>
        <taxon>Fungi</taxon>
        <taxon>Dikarya</taxon>
        <taxon>Basidiomycota</taxon>
        <taxon>Agaricomycotina</taxon>
        <taxon>Agaricomycetes</taxon>
        <taxon>Polyporales</taxon>
        <taxon>Gelatoporiaceae</taxon>
        <taxon>Obba</taxon>
    </lineage>
</organism>
<protein>
    <recommendedName>
        <fullName evidence="4">Secreted protein</fullName>
    </recommendedName>
</protein>
<dbReference type="Proteomes" id="UP000250043">
    <property type="component" value="Unassembled WGS sequence"/>
</dbReference>
<evidence type="ECO:0008006" key="4">
    <source>
        <dbReference type="Google" id="ProtNLM"/>
    </source>
</evidence>
<dbReference type="AlphaFoldDB" id="A0A8E2DTN2"/>
<dbReference type="EMBL" id="KV722336">
    <property type="protein sequence ID" value="OCH95471.1"/>
    <property type="molecule type" value="Genomic_DNA"/>
</dbReference>
<name>A0A8E2DTN2_9APHY</name>
<sequence>MFVHFATRYLAPPLVLCSLALIVAHRSPACLQLRHSLCDCLFYRYCYFFRIAPTVIIRKKHILLLCTLLQPHVTADLTSARCSA</sequence>
<evidence type="ECO:0000313" key="3">
    <source>
        <dbReference type="Proteomes" id="UP000250043"/>
    </source>
</evidence>
<evidence type="ECO:0000313" key="2">
    <source>
        <dbReference type="EMBL" id="OCH95471.1"/>
    </source>
</evidence>
<evidence type="ECO:0000256" key="1">
    <source>
        <dbReference type="SAM" id="SignalP"/>
    </source>
</evidence>
<reference evidence="2 3" key="1">
    <citation type="submission" date="2016-07" db="EMBL/GenBank/DDBJ databases">
        <title>Draft genome of the white-rot fungus Obba rivulosa 3A-2.</title>
        <authorList>
            <consortium name="DOE Joint Genome Institute"/>
            <person name="Miettinen O."/>
            <person name="Riley R."/>
            <person name="Acob R."/>
            <person name="Barry K."/>
            <person name="Cullen D."/>
            <person name="De Vries R."/>
            <person name="Hainaut M."/>
            <person name="Hatakka A."/>
            <person name="Henrissat B."/>
            <person name="Hilden K."/>
            <person name="Kuo R."/>
            <person name="Labutti K."/>
            <person name="Lipzen A."/>
            <person name="Makela M.R."/>
            <person name="Sandor L."/>
            <person name="Spatafora J.W."/>
            <person name="Grigoriev I.V."/>
            <person name="Hibbett D.S."/>
        </authorList>
    </citation>
    <scope>NUCLEOTIDE SEQUENCE [LARGE SCALE GENOMIC DNA]</scope>
    <source>
        <strain evidence="2 3">3A-2</strain>
    </source>
</reference>
<feature type="signal peptide" evidence="1">
    <location>
        <begin position="1"/>
        <end position="24"/>
    </location>
</feature>
<keyword evidence="1" id="KW-0732">Signal</keyword>
<proteinExistence type="predicted"/>
<gene>
    <name evidence="2" type="ORF">OBBRIDRAFT_580688</name>
</gene>
<feature type="chain" id="PRO_5034636303" description="Secreted protein" evidence="1">
    <location>
        <begin position="25"/>
        <end position="84"/>
    </location>
</feature>
<keyword evidence="3" id="KW-1185">Reference proteome</keyword>